<evidence type="ECO:0000313" key="2">
    <source>
        <dbReference type="Proteomes" id="UP000036681"/>
    </source>
</evidence>
<dbReference type="AlphaFoldDB" id="A0A9J2PU73"/>
<feature type="region of interest" description="Disordered" evidence="1">
    <location>
        <begin position="23"/>
        <end position="46"/>
    </location>
</feature>
<dbReference type="WBParaSite" id="ALUE_0001366501-mRNA-1">
    <property type="protein sequence ID" value="ALUE_0001366501-mRNA-1"/>
    <property type="gene ID" value="ALUE_0001366501"/>
</dbReference>
<keyword evidence="2" id="KW-1185">Reference proteome</keyword>
<evidence type="ECO:0000313" key="3">
    <source>
        <dbReference type="WBParaSite" id="ALUE_0001366501-mRNA-1"/>
    </source>
</evidence>
<dbReference type="Proteomes" id="UP000036681">
    <property type="component" value="Unplaced"/>
</dbReference>
<proteinExistence type="predicted"/>
<reference evidence="3" key="1">
    <citation type="submission" date="2023-03" db="UniProtKB">
        <authorList>
            <consortium name="WormBaseParasite"/>
        </authorList>
    </citation>
    <scope>IDENTIFICATION</scope>
</reference>
<protein>
    <submittedName>
        <fullName evidence="3">IF rod domain-containing protein</fullName>
    </submittedName>
</protein>
<sequence length="178" mass="20882">MFQIRERFDELLRARDAACESCRRQSSSLDSDHRARPPPVPMPRQTKEWNVDRDLRAEVEQLRGEISTLRDTLTEQIGLFTDERRRWELERNKEWNADRDLRAEVEQLRGEISTLRDTLTEQIGLFTDERRRWELERNKMLTSNSIRPTAVSDARDITADSRIPSSGAQCIVSGDRLI</sequence>
<organism evidence="2 3">
    <name type="scientific">Ascaris lumbricoides</name>
    <name type="common">Giant roundworm</name>
    <dbReference type="NCBI Taxonomy" id="6252"/>
    <lineage>
        <taxon>Eukaryota</taxon>
        <taxon>Metazoa</taxon>
        <taxon>Ecdysozoa</taxon>
        <taxon>Nematoda</taxon>
        <taxon>Chromadorea</taxon>
        <taxon>Rhabditida</taxon>
        <taxon>Spirurina</taxon>
        <taxon>Ascaridomorpha</taxon>
        <taxon>Ascaridoidea</taxon>
        <taxon>Ascarididae</taxon>
        <taxon>Ascaris</taxon>
    </lineage>
</organism>
<name>A0A9J2PU73_ASCLU</name>
<evidence type="ECO:0000256" key="1">
    <source>
        <dbReference type="SAM" id="MobiDB-lite"/>
    </source>
</evidence>
<accession>A0A9J2PU73</accession>